<feature type="domain" description="SecA family profile" evidence="1">
    <location>
        <begin position="1"/>
        <end position="108"/>
    </location>
</feature>
<evidence type="ECO:0000259" key="1">
    <source>
        <dbReference type="PROSITE" id="PS51196"/>
    </source>
</evidence>
<dbReference type="SUPFAM" id="SSF81767">
    <property type="entry name" value="Pre-protein crosslinking domain of SecA"/>
    <property type="match status" value="1"/>
</dbReference>
<sequence length="108" mass="12389">MRARTPLIISGPAEDSSEMYRKVNKIIPHLIRQEKEDSDTFTGEGHFSVDEKARQVNLTERGLVLIEELLVQEGIMDEGESLYSPNQHYADAPRYRRAARPCAVHPRR</sequence>
<dbReference type="Proteomes" id="UP000255192">
    <property type="component" value="Unassembled WGS sequence"/>
</dbReference>
<keyword evidence="2" id="KW-0378">Hydrolase</keyword>
<dbReference type="Gene3D" id="3.40.50.300">
    <property type="entry name" value="P-loop containing nucleotide triphosphate hydrolases"/>
    <property type="match status" value="1"/>
</dbReference>
<dbReference type="EMBL" id="UGMD01000002">
    <property type="protein sequence ID" value="STU74514.1"/>
    <property type="molecule type" value="Genomic_DNA"/>
</dbReference>
<keyword evidence="2" id="KW-0547">Nucleotide-binding</keyword>
<dbReference type="Gene3D" id="3.90.1440.10">
    <property type="entry name" value="SecA, preprotein cross-linking domain"/>
    <property type="match status" value="1"/>
</dbReference>
<reference evidence="2 3" key="1">
    <citation type="submission" date="2018-06" db="EMBL/GenBank/DDBJ databases">
        <authorList>
            <consortium name="Pathogen Informatics"/>
            <person name="Doyle S."/>
        </authorList>
    </citation>
    <scope>NUCLEOTIDE SEQUENCE [LARGE SCALE GENOMIC DNA]</scope>
    <source>
        <strain evidence="2 3">NCTC204</strain>
    </source>
</reference>
<name>A0A377ZL30_KLEPN</name>
<proteinExistence type="predicted"/>
<dbReference type="InterPro" id="IPR036670">
    <property type="entry name" value="SecA_X-link_sf"/>
</dbReference>
<dbReference type="AlphaFoldDB" id="A0A377ZL30"/>
<evidence type="ECO:0000313" key="3">
    <source>
        <dbReference type="Proteomes" id="UP000255192"/>
    </source>
</evidence>
<dbReference type="SMART" id="SM00958">
    <property type="entry name" value="SecA_PP_bind"/>
    <property type="match status" value="1"/>
</dbReference>
<dbReference type="InterPro" id="IPR014018">
    <property type="entry name" value="SecA_motor_DEAD"/>
</dbReference>
<keyword evidence="2" id="KW-0347">Helicase</keyword>
<dbReference type="InterPro" id="IPR027417">
    <property type="entry name" value="P-loop_NTPase"/>
</dbReference>
<evidence type="ECO:0000313" key="2">
    <source>
        <dbReference type="EMBL" id="STU74514.1"/>
    </source>
</evidence>
<accession>A0A377ZL30</accession>
<dbReference type="PROSITE" id="PS51196">
    <property type="entry name" value="SECA_MOTOR_DEAD"/>
    <property type="match status" value="1"/>
</dbReference>
<keyword evidence="2" id="KW-0067">ATP-binding</keyword>
<dbReference type="InterPro" id="IPR011130">
    <property type="entry name" value="SecA_preprotein_X-link_dom"/>
</dbReference>
<organism evidence="2 3">
    <name type="scientific">Klebsiella pneumoniae</name>
    <dbReference type="NCBI Taxonomy" id="573"/>
    <lineage>
        <taxon>Bacteria</taxon>
        <taxon>Pseudomonadati</taxon>
        <taxon>Pseudomonadota</taxon>
        <taxon>Gammaproteobacteria</taxon>
        <taxon>Enterobacterales</taxon>
        <taxon>Enterobacteriaceae</taxon>
        <taxon>Klebsiella/Raoultella group</taxon>
        <taxon>Klebsiella</taxon>
        <taxon>Klebsiella pneumoniae complex</taxon>
    </lineage>
</organism>
<dbReference type="GO" id="GO:0017038">
    <property type="term" value="P:protein import"/>
    <property type="evidence" value="ECO:0007669"/>
    <property type="project" value="InterPro"/>
</dbReference>
<gene>
    <name evidence="2" type="primary">secA_5</name>
    <name evidence="2" type="ORF">NCTC204_00757</name>
</gene>
<dbReference type="GO" id="GO:0004386">
    <property type="term" value="F:helicase activity"/>
    <property type="evidence" value="ECO:0007669"/>
    <property type="project" value="UniProtKB-KW"/>
</dbReference>
<dbReference type="Pfam" id="PF01043">
    <property type="entry name" value="SecA_PP_bind"/>
    <property type="match status" value="1"/>
</dbReference>
<dbReference type="GO" id="GO:0016020">
    <property type="term" value="C:membrane"/>
    <property type="evidence" value="ECO:0007669"/>
    <property type="project" value="InterPro"/>
</dbReference>
<protein>
    <submittedName>
        <fullName evidence="2">Protein export cytoplasm protein SecA ATPase RNA helicase</fullName>
    </submittedName>
</protein>